<accession>A0ACB9A2P1</accession>
<evidence type="ECO:0000313" key="1">
    <source>
        <dbReference type="EMBL" id="KAI3703996.1"/>
    </source>
</evidence>
<proteinExistence type="predicted"/>
<evidence type="ECO:0000313" key="2">
    <source>
        <dbReference type="Proteomes" id="UP001056120"/>
    </source>
</evidence>
<dbReference type="Proteomes" id="UP001056120">
    <property type="component" value="Linkage Group LG25"/>
</dbReference>
<sequence length="192" mass="22306">MISPFLTGHIVSALVEWDLGWIIGLEFSHSLGDIRMDHAKGFLMLISLVVIVFISLTTLWHENPSVFQPFIEYGHISVCWDRDTQDIQIQFMLLNVALGAWNKFVKGFHLNLKLERNTKVKWRWAYFLMPATNSWWIIRYLEEKGIMGFILSSWKGDDGYKCDDTQVQIWACWNKGFETNWIGLVLDSIGSS</sequence>
<keyword evidence="2" id="KW-1185">Reference proteome</keyword>
<name>A0ACB9A2P1_9ASTR</name>
<dbReference type="EMBL" id="CM042042">
    <property type="protein sequence ID" value="KAI3703996.1"/>
    <property type="molecule type" value="Genomic_DNA"/>
</dbReference>
<organism evidence="1 2">
    <name type="scientific">Smallanthus sonchifolius</name>
    <dbReference type="NCBI Taxonomy" id="185202"/>
    <lineage>
        <taxon>Eukaryota</taxon>
        <taxon>Viridiplantae</taxon>
        <taxon>Streptophyta</taxon>
        <taxon>Embryophyta</taxon>
        <taxon>Tracheophyta</taxon>
        <taxon>Spermatophyta</taxon>
        <taxon>Magnoliopsida</taxon>
        <taxon>eudicotyledons</taxon>
        <taxon>Gunneridae</taxon>
        <taxon>Pentapetalae</taxon>
        <taxon>asterids</taxon>
        <taxon>campanulids</taxon>
        <taxon>Asterales</taxon>
        <taxon>Asteraceae</taxon>
        <taxon>Asteroideae</taxon>
        <taxon>Heliantheae alliance</taxon>
        <taxon>Millerieae</taxon>
        <taxon>Smallanthus</taxon>
    </lineage>
</organism>
<protein>
    <submittedName>
        <fullName evidence="1">Uncharacterized protein</fullName>
    </submittedName>
</protein>
<comment type="caution">
    <text evidence="1">The sequence shown here is derived from an EMBL/GenBank/DDBJ whole genome shotgun (WGS) entry which is preliminary data.</text>
</comment>
<reference evidence="2" key="1">
    <citation type="journal article" date="2022" name="Mol. Ecol. Resour.">
        <title>The genomes of chicory, endive, great burdock and yacon provide insights into Asteraceae palaeo-polyploidization history and plant inulin production.</title>
        <authorList>
            <person name="Fan W."/>
            <person name="Wang S."/>
            <person name="Wang H."/>
            <person name="Wang A."/>
            <person name="Jiang F."/>
            <person name="Liu H."/>
            <person name="Zhao H."/>
            <person name="Xu D."/>
            <person name="Zhang Y."/>
        </authorList>
    </citation>
    <scope>NUCLEOTIDE SEQUENCE [LARGE SCALE GENOMIC DNA]</scope>
    <source>
        <strain evidence="2">cv. Yunnan</strain>
    </source>
</reference>
<reference evidence="1 2" key="2">
    <citation type="journal article" date="2022" name="Mol. Ecol. Resour.">
        <title>The genomes of chicory, endive, great burdock and yacon provide insights into Asteraceae paleo-polyploidization history and plant inulin production.</title>
        <authorList>
            <person name="Fan W."/>
            <person name="Wang S."/>
            <person name="Wang H."/>
            <person name="Wang A."/>
            <person name="Jiang F."/>
            <person name="Liu H."/>
            <person name="Zhao H."/>
            <person name="Xu D."/>
            <person name="Zhang Y."/>
        </authorList>
    </citation>
    <scope>NUCLEOTIDE SEQUENCE [LARGE SCALE GENOMIC DNA]</scope>
    <source>
        <strain evidence="2">cv. Yunnan</strain>
        <tissue evidence="1">Leaves</tissue>
    </source>
</reference>
<gene>
    <name evidence="1" type="ORF">L1987_74197</name>
</gene>